<dbReference type="GO" id="GO:0003700">
    <property type="term" value="F:DNA-binding transcription factor activity"/>
    <property type="evidence" value="ECO:0007669"/>
    <property type="project" value="TreeGrafter"/>
</dbReference>
<dbReference type="GO" id="GO:0045944">
    <property type="term" value="P:positive regulation of transcription by RNA polymerase II"/>
    <property type="evidence" value="ECO:0007669"/>
    <property type="project" value="TreeGrafter"/>
</dbReference>
<dbReference type="EMBL" id="JAANQT010002122">
    <property type="protein sequence ID" value="KAG1303109.1"/>
    <property type="molecule type" value="Genomic_DNA"/>
</dbReference>
<sequence length="348" mass="39729">MSQDNLFSSSFQSPSQQIFDPSAGLYRTDIPLQFAASVPHRQQPQPQPQPQPQQQYDLPIHFQSSSFQNPDVAIPSSSLNRFTNNQFDCSESLVTSGGMNKQLQSKAERRAEHNATERARRENLNAKFQQLAHTLPNLQNDSRNSKSTIIDRTLDYIKGSITKEERMQNRIKELEKINSYLLSQLDERSSKRRKSTTHIETSSPSSPLSSRSSAASEESNHRMEDINKVEPKKNSQGHLITEAAAVSRVLHNYPSVSPSSTTTTTTTPITTYYANSRYQQQPTKKQEPVLYYDLCSSMTHPMMKYQESTTPVASLQSQQQYIHMPPQTLMDQHHVNQNEQLFHLMQRQ</sequence>
<evidence type="ECO:0000256" key="1">
    <source>
        <dbReference type="ARBA" id="ARBA00023015"/>
    </source>
</evidence>
<reference evidence="8" key="1">
    <citation type="journal article" date="2020" name="Microb. Genom.">
        <title>Genetic diversity of clinical and environmental Mucorales isolates obtained from an investigation of mucormycosis cases among solid organ transplant recipients.</title>
        <authorList>
            <person name="Nguyen M.H."/>
            <person name="Kaul D."/>
            <person name="Muto C."/>
            <person name="Cheng S.J."/>
            <person name="Richter R.A."/>
            <person name="Bruno V.M."/>
            <person name="Liu G."/>
            <person name="Beyhan S."/>
            <person name="Sundermann A.J."/>
            <person name="Mounaud S."/>
            <person name="Pasculle A.W."/>
            <person name="Nierman W.C."/>
            <person name="Driscoll E."/>
            <person name="Cumbie R."/>
            <person name="Clancy C.J."/>
            <person name="Dupont C.L."/>
        </authorList>
    </citation>
    <scope>NUCLEOTIDE SEQUENCE</scope>
    <source>
        <strain evidence="8">GL11</strain>
    </source>
</reference>
<dbReference type="InterPro" id="IPR011598">
    <property type="entry name" value="bHLH_dom"/>
</dbReference>
<dbReference type="PANTHER" id="PTHR10328:SF3">
    <property type="entry name" value="PROTEIN MAX"/>
    <property type="match status" value="1"/>
</dbReference>
<evidence type="ECO:0000313" key="9">
    <source>
        <dbReference type="Proteomes" id="UP000716291"/>
    </source>
</evidence>
<feature type="compositionally biased region" description="Low complexity" evidence="6">
    <location>
        <begin position="202"/>
        <end position="217"/>
    </location>
</feature>
<dbReference type="PROSITE" id="PS50888">
    <property type="entry name" value="BHLH"/>
    <property type="match status" value="1"/>
</dbReference>
<dbReference type="Proteomes" id="UP000716291">
    <property type="component" value="Unassembled WGS sequence"/>
</dbReference>
<dbReference type="Pfam" id="PF00010">
    <property type="entry name" value="HLH"/>
    <property type="match status" value="1"/>
</dbReference>
<evidence type="ECO:0000259" key="7">
    <source>
        <dbReference type="PROSITE" id="PS50888"/>
    </source>
</evidence>
<feature type="compositionally biased region" description="Low complexity" evidence="6">
    <location>
        <begin position="7"/>
        <end position="22"/>
    </location>
</feature>
<dbReference type="OrthoDB" id="8964853at2759"/>
<feature type="domain" description="BHLH" evidence="7">
    <location>
        <begin position="108"/>
        <end position="160"/>
    </location>
</feature>
<feature type="region of interest" description="Disordered" evidence="6">
    <location>
        <begin position="186"/>
        <end position="238"/>
    </location>
</feature>
<keyword evidence="2" id="KW-0238">DNA-binding</keyword>
<keyword evidence="4" id="KW-0804">Transcription</keyword>
<dbReference type="InterPro" id="IPR036638">
    <property type="entry name" value="HLH_DNA-bd_sf"/>
</dbReference>
<comment type="caution">
    <text evidence="8">The sequence shown here is derived from an EMBL/GenBank/DDBJ whole genome shotgun (WGS) entry which is preliminary data.</text>
</comment>
<feature type="compositionally biased region" description="Basic and acidic residues" evidence="6">
    <location>
        <begin position="218"/>
        <end position="233"/>
    </location>
</feature>
<organism evidence="8 9">
    <name type="scientific">Rhizopus oryzae</name>
    <name type="common">Mucormycosis agent</name>
    <name type="synonym">Rhizopus arrhizus var. delemar</name>
    <dbReference type="NCBI Taxonomy" id="64495"/>
    <lineage>
        <taxon>Eukaryota</taxon>
        <taxon>Fungi</taxon>
        <taxon>Fungi incertae sedis</taxon>
        <taxon>Mucoromycota</taxon>
        <taxon>Mucoromycotina</taxon>
        <taxon>Mucoromycetes</taxon>
        <taxon>Mucorales</taxon>
        <taxon>Mucorineae</taxon>
        <taxon>Rhizopodaceae</taxon>
        <taxon>Rhizopus</taxon>
    </lineage>
</organism>
<gene>
    <name evidence="8" type="ORF">G6F64_010356</name>
</gene>
<evidence type="ECO:0000256" key="5">
    <source>
        <dbReference type="ARBA" id="ARBA00023242"/>
    </source>
</evidence>
<evidence type="ECO:0000256" key="3">
    <source>
        <dbReference type="ARBA" id="ARBA00023159"/>
    </source>
</evidence>
<keyword evidence="9" id="KW-1185">Reference proteome</keyword>
<protein>
    <recommendedName>
        <fullName evidence="7">BHLH domain-containing protein</fullName>
    </recommendedName>
</protein>
<dbReference type="AlphaFoldDB" id="A0A9P6X178"/>
<dbReference type="SUPFAM" id="SSF47459">
    <property type="entry name" value="HLH, helix-loop-helix DNA-binding domain"/>
    <property type="match status" value="1"/>
</dbReference>
<keyword evidence="3" id="KW-0010">Activator</keyword>
<name>A0A9P6X178_RHIOR</name>
<evidence type="ECO:0000256" key="2">
    <source>
        <dbReference type="ARBA" id="ARBA00023125"/>
    </source>
</evidence>
<evidence type="ECO:0000256" key="6">
    <source>
        <dbReference type="SAM" id="MobiDB-lite"/>
    </source>
</evidence>
<evidence type="ECO:0000313" key="8">
    <source>
        <dbReference type="EMBL" id="KAG1303109.1"/>
    </source>
</evidence>
<dbReference type="PANTHER" id="PTHR10328">
    <property type="entry name" value="PROTEIN MAX MYC-ASSOCIATED FACTOR X"/>
    <property type="match status" value="1"/>
</dbReference>
<dbReference type="SMART" id="SM00353">
    <property type="entry name" value="HLH"/>
    <property type="match status" value="1"/>
</dbReference>
<dbReference type="Gene3D" id="4.10.280.10">
    <property type="entry name" value="Helix-loop-helix DNA-binding domain"/>
    <property type="match status" value="1"/>
</dbReference>
<keyword evidence="1" id="KW-0805">Transcription regulation</keyword>
<feature type="region of interest" description="Disordered" evidence="6">
    <location>
        <begin position="1"/>
        <end position="55"/>
    </location>
</feature>
<dbReference type="GO" id="GO:0046983">
    <property type="term" value="F:protein dimerization activity"/>
    <property type="evidence" value="ECO:0007669"/>
    <property type="project" value="InterPro"/>
</dbReference>
<dbReference type="GO" id="GO:0003677">
    <property type="term" value="F:DNA binding"/>
    <property type="evidence" value="ECO:0007669"/>
    <property type="project" value="UniProtKB-KW"/>
</dbReference>
<keyword evidence="5" id="KW-0539">Nucleus</keyword>
<accession>A0A9P6X178</accession>
<evidence type="ECO:0000256" key="4">
    <source>
        <dbReference type="ARBA" id="ARBA00023163"/>
    </source>
</evidence>
<dbReference type="GO" id="GO:0090575">
    <property type="term" value="C:RNA polymerase II transcription regulator complex"/>
    <property type="evidence" value="ECO:0007669"/>
    <property type="project" value="TreeGrafter"/>
</dbReference>
<proteinExistence type="predicted"/>